<evidence type="ECO:0000256" key="4">
    <source>
        <dbReference type="ARBA" id="ARBA00022723"/>
    </source>
</evidence>
<keyword evidence="6" id="KW-0862">Zinc</keyword>
<dbReference type="GO" id="GO:0005737">
    <property type="term" value="C:cytoplasm"/>
    <property type="evidence" value="ECO:0007669"/>
    <property type="project" value="TreeGrafter"/>
</dbReference>
<evidence type="ECO:0000256" key="10">
    <source>
        <dbReference type="ARBA" id="ARBA00031499"/>
    </source>
</evidence>
<dbReference type="NCBIfam" id="TIGR00435">
    <property type="entry name" value="cysS"/>
    <property type="match status" value="1"/>
</dbReference>
<evidence type="ECO:0000313" key="14">
    <source>
        <dbReference type="EMBL" id="ROT39014.1"/>
    </source>
</evidence>
<gene>
    <name evidence="14" type="ORF">SODALDRAFT_339512</name>
</gene>
<dbReference type="InterPro" id="IPR014729">
    <property type="entry name" value="Rossmann-like_a/b/a_fold"/>
</dbReference>
<dbReference type="InterPro" id="IPR009080">
    <property type="entry name" value="tRNAsynth_Ia_anticodon-bd"/>
</dbReference>
<dbReference type="Proteomes" id="UP000272025">
    <property type="component" value="Unassembled WGS sequence"/>
</dbReference>
<evidence type="ECO:0000313" key="15">
    <source>
        <dbReference type="Proteomes" id="UP000272025"/>
    </source>
</evidence>
<organism evidence="14 15">
    <name type="scientific">Sodiomyces alkalinus (strain CBS 110278 / VKM F-3762 / F11)</name>
    <name type="common">Alkaliphilic filamentous fungus</name>
    <dbReference type="NCBI Taxonomy" id="1314773"/>
    <lineage>
        <taxon>Eukaryota</taxon>
        <taxon>Fungi</taxon>
        <taxon>Dikarya</taxon>
        <taxon>Ascomycota</taxon>
        <taxon>Pezizomycotina</taxon>
        <taxon>Sordariomycetes</taxon>
        <taxon>Hypocreomycetidae</taxon>
        <taxon>Glomerellales</taxon>
        <taxon>Plectosphaerellaceae</taxon>
        <taxon>Sodiomyces</taxon>
    </lineage>
</organism>
<dbReference type="Gene3D" id="1.20.120.1910">
    <property type="entry name" value="Cysteine-tRNA ligase, C-terminal anti-codon recognition domain"/>
    <property type="match status" value="1"/>
</dbReference>
<dbReference type="InterPro" id="IPR024909">
    <property type="entry name" value="Cys-tRNA/MSH_ligase"/>
</dbReference>
<keyword evidence="11" id="KW-0175">Coiled coil</keyword>
<evidence type="ECO:0000256" key="7">
    <source>
        <dbReference type="ARBA" id="ARBA00022840"/>
    </source>
</evidence>
<proteinExistence type="inferred from homology"/>
<dbReference type="HAMAP" id="MF_00041">
    <property type="entry name" value="Cys_tRNA_synth"/>
    <property type="match status" value="1"/>
</dbReference>
<evidence type="ECO:0000256" key="9">
    <source>
        <dbReference type="ARBA" id="ARBA00023146"/>
    </source>
</evidence>
<keyword evidence="4" id="KW-0479">Metal-binding</keyword>
<dbReference type="GO" id="GO:0004817">
    <property type="term" value="F:cysteine-tRNA ligase activity"/>
    <property type="evidence" value="ECO:0007669"/>
    <property type="project" value="UniProtKB-EC"/>
</dbReference>
<dbReference type="PRINTS" id="PR00983">
    <property type="entry name" value="TRNASYNTHCYS"/>
</dbReference>
<comment type="cofactor">
    <cofactor evidence="1">
        <name>Zn(2+)</name>
        <dbReference type="ChEBI" id="CHEBI:29105"/>
    </cofactor>
</comment>
<dbReference type="GeneID" id="39581343"/>
<keyword evidence="3" id="KW-0436">Ligase</keyword>
<feature type="region of interest" description="Disordered" evidence="12">
    <location>
        <begin position="768"/>
        <end position="807"/>
    </location>
</feature>
<feature type="compositionally biased region" description="Basic and acidic residues" evidence="12">
    <location>
        <begin position="784"/>
        <end position="799"/>
    </location>
</feature>
<protein>
    <recommendedName>
        <fullName evidence="2">cysteine--tRNA ligase</fullName>
        <ecNumber evidence="2">6.1.1.16</ecNumber>
    </recommendedName>
    <alternativeName>
        <fullName evidence="10">Cysteinyl-tRNA synthetase</fullName>
    </alternativeName>
</protein>
<dbReference type="GO" id="GO:0005524">
    <property type="term" value="F:ATP binding"/>
    <property type="evidence" value="ECO:0007669"/>
    <property type="project" value="UniProtKB-KW"/>
</dbReference>
<feature type="coiled-coil region" evidence="11">
    <location>
        <begin position="708"/>
        <end position="746"/>
    </location>
</feature>
<accession>A0A3N2PX19</accession>
<evidence type="ECO:0000256" key="12">
    <source>
        <dbReference type="SAM" id="MobiDB-lite"/>
    </source>
</evidence>
<dbReference type="SUPFAM" id="SSF47323">
    <property type="entry name" value="Anticodon-binding domain of a subclass of class I aminoacyl-tRNA synthetases"/>
    <property type="match status" value="1"/>
</dbReference>
<dbReference type="AlphaFoldDB" id="A0A3N2PX19"/>
<name>A0A3N2PX19_SODAK</name>
<dbReference type="PANTHER" id="PTHR10890:SF3">
    <property type="entry name" value="CYSTEINE--TRNA LIGASE, CYTOPLASMIC"/>
    <property type="match status" value="1"/>
</dbReference>
<evidence type="ECO:0000256" key="3">
    <source>
        <dbReference type="ARBA" id="ARBA00022598"/>
    </source>
</evidence>
<sequence length="807" mass="89864">MESLKVHNSLSPGQPVPFEPVEKGKITWYACGPTVYDKSHLGHARNYVSTDIIRRILMHYFGADLKFVMNITDVDDKIIIKARRQRLLDLEKKKTYTEEELNKLALAAFRAYAEKSLPLLVAADGQEELDEKNYFARRDKCYGSVLAGGTLSGEGKPGDDEAKARMHISNMDSAAFAIQDNKIFPGADEVLLPYLDSLYKETIDTSDQTIFTDLTQSMERLFFEDMDALNVLRPDVITRVTEYVPQIAQFVERIVDKGFAYESDGSVYFDISAFEKAGNTYARLRPGNRNDKALQEDGEGALSKNLGEKKNEGDFALWKKSKKGEPYWPSPWGDGRPGWHIECSVMASDILGAQMDIHSGGIDLAFPHHDNELAQSEAYFCEPGKGEHSWVRHFLHMGHLSISGSKMSKSLKNFQTIQDALATTYTSRSMRVVFLLGKWNDGVEISPDMRAQGASWESTLTNFFSNVKALLRDSESLENGVRSLSVAGEGPKEGLAADLEKAQSEMHTALSNSFDTPQAMRIIQELVGTANNYLTSEASLPALEAVARWITKMVGIFGLDENAQVPYDGLGWASKPQDASVDLKEAASLPSHASAYQTVVADVKALDLASDSLSALVNEQDPDAEFAAAVERGVRDVEELALPYARAVSKLRDELRRAVSSASPDVKKAVLSLTDRIRDEDLTNLGIYLDDRPEGKAALIKFVPASELIAMRNEKLAKEAEKARAKEEAKRAREQAEREKWEKAKVSPTEMFKSDDKYAEWDAEGLPTKLKDGSELPKSQAKKLQKEWQRQKKAHEEYLTKFGGRKA</sequence>
<dbReference type="Gene3D" id="3.40.50.620">
    <property type="entry name" value="HUPs"/>
    <property type="match status" value="2"/>
</dbReference>
<dbReference type="GO" id="GO:0046872">
    <property type="term" value="F:metal ion binding"/>
    <property type="evidence" value="ECO:0007669"/>
    <property type="project" value="UniProtKB-KW"/>
</dbReference>
<dbReference type="SUPFAM" id="SSF52374">
    <property type="entry name" value="Nucleotidylyl transferase"/>
    <property type="match status" value="1"/>
</dbReference>
<keyword evidence="8" id="KW-0648">Protein biosynthesis</keyword>
<keyword evidence="15" id="KW-1185">Reference proteome</keyword>
<dbReference type="InterPro" id="IPR032678">
    <property type="entry name" value="tRNA-synt_1_cat_dom"/>
</dbReference>
<evidence type="ECO:0000259" key="13">
    <source>
        <dbReference type="Pfam" id="PF01406"/>
    </source>
</evidence>
<dbReference type="RefSeq" id="XP_028466820.1">
    <property type="nucleotide sequence ID" value="XM_028612865.1"/>
</dbReference>
<dbReference type="EC" id="6.1.1.16" evidence="2"/>
<evidence type="ECO:0000256" key="5">
    <source>
        <dbReference type="ARBA" id="ARBA00022741"/>
    </source>
</evidence>
<evidence type="ECO:0000256" key="11">
    <source>
        <dbReference type="SAM" id="Coils"/>
    </source>
</evidence>
<evidence type="ECO:0000256" key="8">
    <source>
        <dbReference type="ARBA" id="ARBA00022917"/>
    </source>
</evidence>
<dbReference type="OrthoDB" id="438179at2759"/>
<dbReference type="Pfam" id="PF01406">
    <property type="entry name" value="tRNA-synt_1e"/>
    <property type="match status" value="1"/>
</dbReference>
<evidence type="ECO:0000256" key="6">
    <source>
        <dbReference type="ARBA" id="ARBA00022833"/>
    </source>
</evidence>
<dbReference type="PANTHER" id="PTHR10890">
    <property type="entry name" value="CYSTEINYL-TRNA SYNTHETASE"/>
    <property type="match status" value="1"/>
</dbReference>
<dbReference type="STRING" id="1314773.A0A3N2PX19"/>
<evidence type="ECO:0000256" key="1">
    <source>
        <dbReference type="ARBA" id="ARBA00001947"/>
    </source>
</evidence>
<dbReference type="GO" id="GO:0006423">
    <property type="term" value="P:cysteinyl-tRNA aminoacylation"/>
    <property type="evidence" value="ECO:0007669"/>
    <property type="project" value="InterPro"/>
</dbReference>
<keyword evidence="7" id="KW-0067">ATP-binding</keyword>
<dbReference type="EMBL" id="ML119054">
    <property type="protein sequence ID" value="ROT39014.1"/>
    <property type="molecule type" value="Genomic_DNA"/>
</dbReference>
<evidence type="ECO:0000256" key="2">
    <source>
        <dbReference type="ARBA" id="ARBA00012832"/>
    </source>
</evidence>
<feature type="domain" description="tRNA synthetases class I catalytic" evidence="13">
    <location>
        <begin position="18"/>
        <end position="446"/>
    </location>
</feature>
<reference evidence="14 15" key="1">
    <citation type="journal article" date="2018" name="Mol. Ecol.">
        <title>The obligate alkalophilic soda-lake fungus Sodiomyces alkalinus has shifted to a protein diet.</title>
        <authorList>
            <person name="Grum-Grzhimaylo A.A."/>
            <person name="Falkoski D.L."/>
            <person name="van den Heuvel J."/>
            <person name="Valero-Jimenez C.A."/>
            <person name="Min B."/>
            <person name="Choi I.G."/>
            <person name="Lipzen A."/>
            <person name="Daum C.G."/>
            <person name="Aanen D.K."/>
            <person name="Tsang A."/>
            <person name="Henrissat B."/>
            <person name="Bilanenko E.N."/>
            <person name="de Vries R.P."/>
            <person name="van Kan J.A.L."/>
            <person name="Grigoriev I.V."/>
            <person name="Debets A.J.M."/>
        </authorList>
    </citation>
    <scope>NUCLEOTIDE SEQUENCE [LARGE SCALE GENOMIC DNA]</scope>
    <source>
        <strain evidence="14 15">F11</strain>
    </source>
</reference>
<keyword evidence="9 14" id="KW-0030">Aminoacyl-tRNA synthetase</keyword>
<keyword evidence="5" id="KW-0547">Nucleotide-binding</keyword>
<dbReference type="InterPro" id="IPR015803">
    <property type="entry name" value="Cys-tRNA-ligase"/>
</dbReference>